<evidence type="ECO:0000256" key="5">
    <source>
        <dbReference type="ARBA" id="ARBA00022989"/>
    </source>
</evidence>
<evidence type="ECO:0000259" key="8">
    <source>
        <dbReference type="PROSITE" id="PS50928"/>
    </source>
</evidence>
<evidence type="ECO:0000256" key="1">
    <source>
        <dbReference type="ARBA" id="ARBA00004651"/>
    </source>
</evidence>
<dbReference type="PANTHER" id="PTHR43744">
    <property type="entry name" value="ABC TRANSPORTER PERMEASE PROTEIN MG189-RELATED-RELATED"/>
    <property type="match status" value="1"/>
</dbReference>
<dbReference type="SUPFAM" id="SSF161098">
    <property type="entry name" value="MetI-like"/>
    <property type="match status" value="1"/>
</dbReference>
<feature type="transmembrane region" description="Helical" evidence="7">
    <location>
        <begin position="159"/>
        <end position="180"/>
    </location>
</feature>
<dbReference type="CDD" id="cd06261">
    <property type="entry name" value="TM_PBP2"/>
    <property type="match status" value="1"/>
</dbReference>
<dbReference type="Gene3D" id="1.10.3720.10">
    <property type="entry name" value="MetI-like"/>
    <property type="match status" value="1"/>
</dbReference>
<dbReference type="Pfam" id="PF00528">
    <property type="entry name" value="BPD_transp_1"/>
    <property type="match status" value="1"/>
</dbReference>
<evidence type="ECO:0000256" key="4">
    <source>
        <dbReference type="ARBA" id="ARBA00022692"/>
    </source>
</evidence>
<dbReference type="RefSeq" id="WP_324669546.1">
    <property type="nucleotide sequence ID" value="NZ_CP141614.1"/>
</dbReference>
<feature type="transmembrane region" description="Helical" evidence="7">
    <location>
        <begin position="262"/>
        <end position="282"/>
    </location>
</feature>
<evidence type="ECO:0000313" key="9">
    <source>
        <dbReference type="EMBL" id="WRP15156.1"/>
    </source>
</evidence>
<dbReference type="Proteomes" id="UP001333102">
    <property type="component" value="Chromosome"/>
</dbReference>
<dbReference type="InterPro" id="IPR000515">
    <property type="entry name" value="MetI-like"/>
</dbReference>
<dbReference type="PROSITE" id="PS50928">
    <property type="entry name" value="ABC_TM1"/>
    <property type="match status" value="1"/>
</dbReference>
<sequence length="297" mass="33045">MIRAAMTATATVKGAGRRRLDWGRAVFYVLLTALAAFMALPLIFMVNQAFKPAEELFLFPPRFFVRNPTLKNFHDLLMSADTMLVPFSRYVFNSLLVTVSTVLLTVISASLAAYAVAKHRAPGSGWLFTLVVSALMFAPHVTQIPRYMIVNSLGLVDTYWALILPALASPYALFLMKQFIEPLPDALLEAAKVDGASEWRIFWQVVMPMARPAWATLTILTFITTWNDFFTPLIFTQSEVMKTLPLALITIYGGPGQVARYGASQAATFLMTVPTIALFILMQRRVIQTMAYSGIKS</sequence>
<evidence type="ECO:0000256" key="2">
    <source>
        <dbReference type="ARBA" id="ARBA00022448"/>
    </source>
</evidence>
<feature type="transmembrane region" description="Helical" evidence="7">
    <location>
        <begin position="90"/>
        <end position="116"/>
    </location>
</feature>
<keyword evidence="2 7" id="KW-0813">Transport</keyword>
<keyword evidence="3" id="KW-1003">Cell membrane</keyword>
<dbReference type="InterPro" id="IPR035906">
    <property type="entry name" value="MetI-like_sf"/>
</dbReference>
<feature type="transmembrane region" description="Helical" evidence="7">
    <location>
        <begin position="123"/>
        <end position="139"/>
    </location>
</feature>
<evidence type="ECO:0000313" key="10">
    <source>
        <dbReference type="Proteomes" id="UP001333102"/>
    </source>
</evidence>
<keyword evidence="5 7" id="KW-1133">Transmembrane helix</keyword>
<organism evidence="9 10">
    <name type="scientific">Geochorda subterranea</name>
    <dbReference type="NCBI Taxonomy" id="3109564"/>
    <lineage>
        <taxon>Bacteria</taxon>
        <taxon>Bacillati</taxon>
        <taxon>Bacillota</taxon>
        <taxon>Limnochordia</taxon>
        <taxon>Limnochordales</taxon>
        <taxon>Geochordaceae</taxon>
        <taxon>Geochorda</taxon>
    </lineage>
</organism>
<feature type="transmembrane region" description="Helical" evidence="7">
    <location>
        <begin position="25"/>
        <end position="46"/>
    </location>
</feature>
<dbReference type="EMBL" id="CP141614">
    <property type="protein sequence ID" value="WRP15156.1"/>
    <property type="molecule type" value="Genomic_DNA"/>
</dbReference>
<evidence type="ECO:0000256" key="3">
    <source>
        <dbReference type="ARBA" id="ARBA00022475"/>
    </source>
</evidence>
<name>A0ABZ1BRD5_9FIRM</name>
<gene>
    <name evidence="9" type="ORF">VLY81_03010</name>
</gene>
<keyword evidence="4 7" id="KW-0812">Transmembrane</keyword>
<evidence type="ECO:0000256" key="7">
    <source>
        <dbReference type="RuleBase" id="RU363032"/>
    </source>
</evidence>
<comment type="similarity">
    <text evidence="7">Belongs to the binding-protein-dependent transport system permease family.</text>
</comment>
<evidence type="ECO:0000256" key="6">
    <source>
        <dbReference type="ARBA" id="ARBA00023136"/>
    </source>
</evidence>
<dbReference type="PANTHER" id="PTHR43744:SF1">
    <property type="entry name" value="BINDING-PROTEIN-DEPENDENT TRANSPORT SYSTEMS INNER MEMBRANE COMPONENT"/>
    <property type="match status" value="1"/>
</dbReference>
<protein>
    <submittedName>
        <fullName evidence="9">Carbohydrate ABC transporter permease</fullName>
    </submittedName>
</protein>
<accession>A0ABZ1BRD5</accession>
<proteinExistence type="inferred from homology"/>
<reference evidence="10" key="1">
    <citation type="submission" date="2023-12" db="EMBL/GenBank/DDBJ databases">
        <title>Novel isolates from deep terrestrial aquifers shed light on the physiology and ecology of the class Limnochordia.</title>
        <authorList>
            <person name="Karnachuk O.V."/>
            <person name="Lukina A.P."/>
            <person name="Avakyan M.R."/>
            <person name="Kadnikov V."/>
            <person name="Begmatov S."/>
            <person name="Beletsky A.V."/>
            <person name="Mardanov A.V."/>
            <person name="Ravin N.V."/>
        </authorList>
    </citation>
    <scope>NUCLEOTIDE SEQUENCE [LARGE SCALE GENOMIC DNA]</scope>
    <source>
        <strain evidence="10">LN</strain>
    </source>
</reference>
<keyword evidence="6 7" id="KW-0472">Membrane</keyword>
<keyword evidence="10" id="KW-1185">Reference proteome</keyword>
<feature type="domain" description="ABC transmembrane type-1" evidence="8">
    <location>
        <begin position="91"/>
        <end position="282"/>
    </location>
</feature>
<comment type="subcellular location">
    <subcellularLocation>
        <location evidence="1 7">Cell membrane</location>
        <topology evidence="1 7">Multi-pass membrane protein</topology>
    </subcellularLocation>
</comment>